<name>A0AAW9HJR0_9ACTO</name>
<feature type="domain" description="Metallo-beta-lactamase" evidence="1">
    <location>
        <begin position="18"/>
        <end position="210"/>
    </location>
</feature>
<dbReference type="InterPro" id="IPR036866">
    <property type="entry name" value="RibonucZ/Hydroxyglut_hydro"/>
</dbReference>
<dbReference type="CDD" id="cd07716">
    <property type="entry name" value="RNaseZ_short-form-like_MBL-fold"/>
    <property type="match status" value="1"/>
</dbReference>
<dbReference type="Pfam" id="PF12706">
    <property type="entry name" value="Lactamase_B_2"/>
    <property type="match status" value="1"/>
</dbReference>
<evidence type="ECO:0000313" key="2">
    <source>
        <dbReference type="EMBL" id="MDY5139707.1"/>
    </source>
</evidence>
<comment type="caution">
    <text evidence="2">The sequence shown here is derived from an EMBL/GenBank/DDBJ whole genome shotgun (WGS) entry which is preliminary data.</text>
</comment>
<dbReference type="RefSeq" id="WP_087070907.1">
    <property type="nucleotide sequence ID" value="NZ_CAUPFC010000030.1"/>
</dbReference>
<dbReference type="GO" id="GO:0042781">
    <property type="term" value="F:3'-tRNA processing endoribonuclease activity"/>
    <property type="evidence" value="ECO:0007669"/>
    <property type="project" value="TreeGrafter"/>
</dbReference>
<dbReference type="EMBL" id="JAWNFV010000001">
    <property type="protein sequence ID" value="MDY5139707.1"/>
    <property type="molecule type" value="Genomic_DNA"/>
</dbReference>
<dbReference type="SMART" id="SM00849">
    <property type="entry name" value="Lactamase_B"/>
    <property type="match status" value="1"/>
</dbReference>
<reference evidence="2" key="1">
    <citation type="submission" date="2023-10" db="EMBL/GenBank/DDBJ databases">
        <title>Whole Genome based description of the genera Actinobaculum and Actinotignum reveals a complex phylogenetic relationship within the species included in the genus Actinotignum.</title>
        <authorList>
            <person name="Jensen C.S."/>
            <person name="Dargis R."/>
            <person name="Kemp M."/>
            <person name="Christensen J.J."/>
        </authorList>
    </citation>
    <scope>NUCLEOTIDE SEQUENCE</scope>
    <source>
        <strain evidence="2">SLA_B245</strain>
    </source>
</reference>
<gene>
    <name evidence="2" type="ORF">R6G74_00040</name>
</gene>
<proteinExistence type="predicted"/>
<dbReference type="GeneID" id="92814019"/>
<dbReference type="InterPro" id="IPR001279">
    <property type="entry name" value="Metallo-B-lactamas"/>
</dbReference>
<accession>A0AAW9HJR0</accession>
<dbReference type="Gene3D" id="3.60.15.10">
    <property type="entry name" value="Ribonuclease Z/Hydroxyacylglutathione hydrolase-like"/>
    <property type="match status" value="1"/>
</dbReference>
<dbReference type="AlphaFoldDB" id="A0AAW9HJR0"/>
<sequence>MRLTIIGCSGSMSGPESPASAYLVQAEGIDANGAPRTYTFTLDFGPGAMGHLLRYTDPALLDAMVISHLHADHCADLIGMQVYRRWHPSGPLPRVAVYSPGDARRRARQLGDDGPEETYDDVFDFRQVRAGDTFRVGPMTIQAFPALHTVETFAYRITGPSDLRPGENVVLTFTGDTDMCDGVVAAARGADLLLSECAYEDGRDTVRGIHLTGSRAGALAAQAGAHEMLLTHLQPWTDRESVRAAAREEYEGRVACVRAGEAFRI</sequence>
<protein>
    <submittedName>
        <fullName evidence="2">MBL fold metallo-hydrolase</fullName>
    </submittedName>
</protein>
<dbReference type="SUPFAM" id="SSF56281">
    <property type="entry name" value="Metallo-hydrolase/oxidoreductase"/>
    <property type="match status" value="1"/>
</dbReference>
<dbReference type="PANTHER" id="PTHR46018:SF4">
    <property type="entry name" value="METALLO-HYDROLASE YHFI-RELATED"/>
    <property type="match status" value="1"/>
</dbReference>
<dbReference type="PANTHER" id="PTHR46018">
    <property type="entry name" value="ZINC PHOSPHODIESTERASE ELAC PROTEIN 1"/>
    <property type="match status" value="1"/>
</dbReference>
<evidence type="ECO:0000313" key="3">
    <source>
        <dbReference type="Proteomes" id="UP001288320"/>
    </source>
</evidence>
<evidence type="ECO:0000259" key="1">
    <source>
        <dbReference type="SMART" id="SM00849"/>
    </source>
</evidence>
<organism evidence="2 3">
    <name type="scientific">Actinotignum timonense</name>
    <dbReference type="NCBI Taxonomy" id="1870995"/>
    <lineage>
        <taxon>Bacteria</taxon>
        <taxon>Bacillati</taxon>
        <taxon>Actinomycetota</taxon>
        <taxon>Actinomycetes</taxon>
        <taxon>Actinomycetales</taxon>
        <taxon>Actinomycetaceae</taxon>
        <taxon>Actinotignum</taxon>
    </lineage>
</organism>
<dbReference type="Proteomes" id="UP001288320">
    <property type="component" value="Unassembled WGS sequence"/>
</dbReference>